<feature type="domain" description="C2H2-type" evidence="23">
    <location>
        <begin position="136"/>
        <end position="160"/>
    </location>
</feature>
<dbReference type="GO" id="GO:0000981">
    <property type="term" value="F:DNA-binding transcription factor activity, RNA polymerase II-specific"/>
    <property type="evidence" value="ECO:0007669"/>
    <property type="project" value="TreeGrafter"/>
</dbReference>
<keyword evidence="6" id="KW-0678">Repressor</keyword>
<keyword evidence="15" id="KW-0010">Activator</keyword>
<dbReference type="FunFam" id="3.30.160.60:FF:000359">
    <property type="entry name" value="GLIS family zinc finger 2"/>
    <property type="match status" value="1"/>
</dbReference>
<evidence type="ECO:0000313" key="25">
    <source>
        <dbReference type="Proteomes" id="UP001347796"/>
    </source>
</evidence>
<dbReference type="GO" id="GO:0030154">
    <property type="term" value="P:cell differentiation"/>
    <property type="evidence" value="ECO:0007669"/>
    <property type="project" value="UniProtKB-KW"/>
</dbReference>
<dbReference type="Pfam" id="PF00096">
    <property type="entry name" value="zf-C2H2"/>
    <property type="match status" value="3"/>
</dbReference>
<organism evidence="24 25">
    <name type="scientific">Patella caerulea</name>
    <name type="common">Rayed Mediterranean limpet</name>
    <dbReference type="NCBI Taxonomy" id="87958"/>
    <lineage>
        <taxon>Eukaryota</taxon>
        <taxon>Metazoa</taxon>
        <taxon>Spiralia</taxon>
        <taxon>Lophotrochozoa</taxon>
        <taxon>Mollusca</taxon>
        <taxon>Gastropoda</taxon>
        <taxon>Patellogastropoda</taxon>
        <taxon>Patelloidea</taxon>
        <taxon>Patellidae</taxon>
        <taxon>Patella</taxon>
    </lineage>
</organism>
<keyword evidence="10" id="KW-0221">Differentiation</keyword>
<feature type="domain" description="C2H2-type" evidence="23">
    <location>
        <begin position="232"/>
        <end position="261"/>
    </location>
</feature>
<keyword evidence="14" id="KW-0238">DNA-binding</keyword>
<keyword evidence="7" id="KW-0479">Metal-binding</keyword>
<accession>A0AAN8JDD9</accession>
<feature type="domain" description="C2H2-type" evidence="23">
    <location>
        <begin position="171"/>
        <end position="203"/>
    </location>
</feature>
<feature type="compositionally biased region" description="Polar residues" evidence="22">
    <location>
        <begin position="372"/>
        <end position="385"/>
    </location>
</feature>
<dbReference type="Proteomes" id="UP001347796">
    <property type="component" value="Unassembled WGS sequence"/>
</dbReference>
<keyword evidence="4" id="KW-0217">Developmental protein</keyword>
<feature type="compositionally biased region" description="Basic and acidic residues" evidence="22">
    <location>
        <begin position="386"/>
        <end position="396"/>
    </location>
</feature>
<dbReference type="PROSITE" id="PS50157">
    <property type="entry name" value="ZINC_FINGER_C2H2_2"/>
    <property type="match status" value="5"/>
</dbReference>
<gene>
    <name evidence="24" type="ORF">SNE40_016506</name>
</gene>
<feature type="compositionally biased region" description="Basic residues" evidence="22">
    <location>
        <begin position="279"/>
        <end position="289"/>
    </location>
</feature>
<evidence type="ECO:0000256" key="2">
    <source>
        <dbReference type="ARBA" id="ARBA00004496"/>
    </source>
</evidence>
<evidence type="ECO:0000256" key="7">
    <source>
        <dbReference type="ARBA" id="ARBA00022723"/>
    </source>
</evidence>
<comment type="subcellular location">
    <subcellularLocation>
        <location evidence="2">Cytoplasm</location>
    </subcellularLocation>
    <subcellularLocation>
        <location evidence="1">Nucleus speckle</location>
    </subcellularLocation>
</comment>
<dbReference type="GO" id="GO:0008270">
    <property type="term" value="F:zinc ion binding"/>
    <property type="evidence" value="ECO:0007669"/>
    <property type="project" value="UniProtKB-KW"/>
</dbReference>
<dbReference type="InterPro" id="IPR013087">
    <property type="entry name" value="Znf_C2H2_type"/>
</dbReference>
<reference evidence="24 25" key="1">
    <citation type="submission" date="2024-01" db="EMBL/GenBank/DDBJ databases">
        <title>The genome of the rayed Mediterranean limpet Patella caerulea (Linnaeus, 1758).</title>
        <authorList>
            <person name="Anh-Thu Weber A."/>
            <person name="Halstead-Nussloch G."/>
        </authorList>
    </citation>
    <scope>NUCLEOTIDE SEQUENCE [LARGE SCALE GENOMIC DNA]</scope>
    <source>
        <strain evidence="24">AATW-2023a</strain>
        <tissue evidence="24">Whole specimen</tissue>
    </source>
</reference>
<feature type="region of interest" description="Disordered" evidence="22">
    <location>
        <begin position="372"/>
        <end position="397"/>
    </location>
</feature>
<evidence type="ECO:0000256" key="19">
    <source>
        <dbReference type="ARBA" id="ARBA00077890"/>
    </source>
</evidence>
<keyword evidence="5" id="KW-0963">Cytoplasm</keyword>
<evidence type="ECO:0000256" key="4">
    <source>
        <dbReference type="ARBA" id="ARBA00022473"/>
    </source>
</evidence>
<sequence>MSGSEMVKHQDEDGVISSLFTESSPISIDTSSIITVNGLSQNIDQTFLYPVGTQQGCLTSSLPVYCTSCTQSSLIISPNSLRPGFITSSTLPQDAMVMNPGIIGPIQTSQLPSNSFIKCEIQEPSKQPLSQSVPVYHCQWMNCDQRFLQLDDLVNHVNDHHVKVERPDVDYQCKWTGCQRQGRGFNARYKMLIHIRTHTNEKPHKCTRCGKSFSRLENLKIHNRSHTGEKPYTCPFQGCNKAYSNSSDRFKHVRTHQDQKPYICKMPGCNKRYTDPSSLRKHARTHGHNIKGSNSSQSFHDTLCSEKGSELLFATTQPYTTINLNNNSNFKSNDDLSKDVNMQQTAGVVSSWNLLPIASHVTELLPHVVTTAPSSLPNTDGSSSPKESDCQERPLDLSRSPISTSVTIATLTTQIVAD</sequence>
<evidence type="ECO:0000256" key="9">
    <source>
        <dbReference type="ARBA" id="ARBA00022771"/>
    </source>
</evidence>
<dbReference type="GO" id="GO:0005737">
    <property type="term" value="C:cytoplasm"/>
    <property type="evidence" value="ECO:0007669"/>
    <property type="project" value="UniProtKB-SubCell"/>
</dbReference>
<evidence type="ECO:0000256" key="3">
    <source>
        <dbReference type="ARBA" id="ARBA00010831"/>
    </source>
</evidence>
<protein>
    <recommendedName>
        <fullName evidence="18">Zinc finger protein GLIS2</fullName>
    </recommendedName>
    <alternativeName>
        <fullName evidence="20">GLI-similar 2</fullName>
    </alternativeName>
    <alternativeName>
        <fullName evidence="19">Neuronal Krueppel-like protein</fullName>
    </alternativeName>
</protein>
<dbReference type="GO" id="GO:0007399">
    <property type="term" value="P:nervous system development"/>
    <property type="evidence" value="ECO:0007669"/>
    <property type="project" value="UniProtKB-KW"/>
</dbReference>
<dbReference type="AlphaFoldDB" id="A0AAN8JDD9"/>
<dbReference type="FunFam" id="3.30.160.60:FF:000532">
    <property type="entry name" value="GLIS family zinc finger 2"/>
    <property type="match status" value="1"/>
</dbReference>
<dbReference type="InterPro" id="IPR043359">
    <property type="entry name" value="GLI-like"/>
</dbReference>
<proteinExistence type="inferred from homology"/>
<evidence type="ECO:0000256" key="8">
    <source>
        <dbReference type="ARBA" id="ARBA00022737"/>
    </source>
</evidence>
<dbReference type="FunFam" id="3.30.160.60:FF:000310">
    <property type="entry name" value="GLIS family zinc finger 2"/>
    <property type="match status" value="1"/>
</dbReference>
<dbReference type="SMART" id="SM00355">
    <property type="entry name" value="ZnF_C2H2"/>
    <property type="match status" value="5"/>
</dbReference>
<evidence type="ECO:0000256" key="16">
    <source>
        <dbReference type="ARBA" id="ARBA00023163"/>
    </source>
</evidence>
<evidence type="ECO:0000256" key="17">
    <source>
        <dbReference type="ARBA" id="ARBA00023242"/>
    </source>
</evidence>
<dbReference type="Gene3D" id="3.30.160.60">
    <property type="entry name" value="Classic Zinc Finger"/>
    <property type="match status" value="5"/>
</dbReference>
<evidence type="ECO:0000256" key="15">
    <source>
        <dbReference type="ARBA" id="ARBA00023159"/>
    </source>
</evidence>
<keyword evidence="12" id="KW-0524">Neurogenesis</keyword>
<keyword evidence="17" id="KW-0539">Nucleus</keyword>
<evidence type="ECO:0000256" key="18">
    <source>
        <dbReference type="ARBA" id="ARBA00072781"/>
    </source>
</evidence>
<keyword evidence="11" id="KW-0862">Zinc</keyword>
<name>A0AAN8JDD9_PATCE</name>
<dbReference type="PANTHER" id="PTHR45718:SF8">
    <property type="entry name" value="GLIS FAMILY ZINC FINGER 2"/>
    <property type="match status" value="1"/>
</dbReference>
<evidence type="ECO:0000256" key="10">
    <source>
        <dbReference type="ARBA" id="ARBA00022782"/>
    </source>
</evidence>
<dbReference type="PROSITE" id="PS00028">
    <property type="entry name" value="ZINC_FINGER_C2H2_1"/>
    <property type="match status" value="2"/>
</dbReference>
<dbReference type="GO" id="GO:0016607">
    <property type="term" value="C:nuclear speck"/>
    <property type="evidence" value="ECO:0007669"/>
    <property type="project" value="UniProtKB-SubCell"/>
</dbReference>
<evidence type="ECO:0000256" key="5">
    <source>
        <dbReference type="ARBA" id="ARBA00022490"/>
    </source>
</evidence>
<evidence type="ECO:0000256" key="20">
    <source>
        <dbReference type="ARBA" id="ARBA00078271"/>
    </source>
</evidence>
<feature type="domain" description="C2H2-type" evidence="23">
    <location>
        <begin position="204"/>
        <end position="231"/>
    </location>
</feature>
<evidence type="ECO:0000256" key="21">
    <source>
        <dbReference type="PROSITE-ProRule" id="PRU00042"/>
    </source>
</evidence>
<evidence type="ECO:0000256" key="14">
    <source>
        <dbReference type="ARBA" id="ARBA00023125"/>
    </source>
</evidence>
<feature type="domain" description="C2H2-type" evidence="23">
    <location>
        <begin position="262"/>
        <end position="286"/>
    </location>
</feature>
<dbReference type="PANTHER" id="PTHR45718">
    <property type="entry name" value="TRANSCRIPTIONAL ACTIVATOR CUBITUS INTERRUPTUS"/>
    <property type="match status" value="1"/>
</dbReference>
<dbReference type="InterPro" id="IPR036236">
    <property type="entry name" value="Znf_C2H2_sf"/>
</dbReference>
<keyword evidence="9 21" id="KW-0863">Zinc-finger</keyword>
<evidence type="ECO:0000256" key="1">
    <source>
        <dbReference type="ARBA" id="ARBA00004324"/>
    </source>
</evidence>
<evidence type="ECO:0000256" key="6">
    <source>
        <dbReference type="ARBA" id="ARBA00022491"/>
    </source>
</evidence>
<keyword evidence="13" id="KW-0805">Transcription regulation</keyword>
<feature type="region of interest" description="Disordered" evidence="22">
    <location>
        <begin position="277"/>
        <end position="299"/>
    </location>
</feature>
<evidence type="ECO:0000256" key="22">
    <source>
        <dbReference type="SAM" id="MobiDB-lite"/>
    </source>
</evidence>
<evidence type="ECO:0000256" key="12">
    <source>
        <dbReference type="ARBA" id="ARBA00022902"/>
    </source>
</evidence>
<keyword evidence="8" id="KW-0677">Repeat</keyword>
<evidence type="ECO:0000256" key="13">
    <source>
        <dbReference type="ARBA" id="ARBA00023015"/>
    </source>
</evidence>
<comment type="caution">
    <text evidence="24">The sequence shown here is derived from an EMBL/GenBank/DDBJ whole genome shotgun (WGS) entry which is preliminary data.</text>
</comment>
<evidence type="ECO:0000256" key="11">
    <source>
        <dbReference type="ARBA" id="ARBA00022833"/>
    </source>
</evidence>
<keyword evidence="25" id="KW-1185">Reference proteome</keyword>
<keyword evidence="16" id="KW-0804">Transcription</keyword>
<dbReference type="InterPro" id="IPR056436">
    <property type="entry name" value="Znf-C2H2_ZIC1-5/GLI1-3-like"/>
</dbReference>
<evidence type="ECO:0000313" key="24">
    <source>
        <dbReference type="EMBL" id="KAK6172955.1"/>
    </source>
</evidence>
<evidence type="ECO:0000259" key="23">
    <source>
        <dbReference type="PROSITE" id="PS50157"/>
    </source>
</evidence>
<dbReference type="FunFam" id="3.30.160.60:FF:000357">
    <property type="entry name" value="GLIS family zinc finger 2"/>
    <property type="match status" value="1"/>
</dbReference>
<comment type="similarity">
    <text evidence="3">Belongs to the GLI C2H2-type zinc-finger protein family.</text>
</comment>
<dbReference type="Pfam" id="PF23561">
    <property type="entry name" value="zf-C2H2_15"/>
    <property type="match status" value="1"/>
</dbReference>
<dbReference type="EMBL" id="JAZGQO010000011">
    <property type="protein sequence ID" value="KAK6172955.1"/>
    <property type="molecule type" value="Genomic_DNA"/>
</dbReference>
<dbReference type="GO" id="GO:0000978">
    <property type="term" value="F:RNA polymerase II cis-regulatory region sequence-specific DNA binding"/>
    <property type="evidence" value="ECO:0007669"/>
    <property type="project" value="TreeGrafter"/>
</dbReference>
<dbReference type="SUPFAM" id="SSF57667">
    <property type="entry name" value="beta-beta-alpha zinc fingers"/>
    <property type="match status" value="3"/>
</dbReference>
<dbReference type="FunFam" id="3.30.160.60:FF:000019">
    <property type="entry name" value="GLI family zinc finger 3"/>
    <property type="match status" value="1"/>
</dbReference>